<dbReference type="Proteomes" id="UP001519332">
    <property type="component" value="Unassembled WGS sequence"/>
</dbReference>
<protein>
    <submittedName>
        <fullName evidence="1">Uncharacterized protein</fullName>
    </submittedName>
</protein>
<accession>A0ABS4TLR3</accession>
<sequence>MNTTAVENVVTELSGDYKPAERLTSWAERPSDAD</sequence>
<name>A0ABS4TLR3_9PSEU</name>
<dbReference type="EMBL" id="JAGINW010000001">
    <property type="protein sequence ID" value="MBP2324848.1"/>
    <property type="molecule type" value="Genomic_DNA"/>
</dbReference>
<keyword evidence="2" id="KW-1185">Reference proteome</keyword>
<comment type="caution">
    <text evidence="1">The sequence shown here is derived from an EMBL/GenBank/DDBJ whole genome shotgun (WGS) entry which is preliminary data.</text>
</comment>
<gene>
    <name evidence="1" type="ORF">JOF56_005233</name>
</gene>
<reference evidence="1 2" key="1">
    <citation type="submission" date="2021-03" db="EMBL/GenBank/DDBJ databases">
        <title>Sequencing the genomes of 1000 actinobacteria strains.</title>
        <authorList>
            <person name="Klenk H.-P."/>
        </authorList>
    </citation>
    <scope>NUCLEOTIDE SEQUENCE [LARGE SCALE GENOMIC DNA]</scope>
    <source>
        <strain evidence="1 2">DSM 46670</strain>
    </source>
</reference>
<evidence type="ECO:0000313" key="1">
    <source>
        <dbReference type="EMBL" id="MBP2324848.1"/>
    </source>
</evidence>
<organism evidence="1 2">
    <name type="scientific">Kibdelosporangium banguiense</name>
    <dbReference type="NCBI Taxonomy" id="1365924"/>
    <lineage>
        <taxon>Bacteria</taxon>
        <taxon>Bacillati</taxon>
        <taxon>Actinomycetota</taxon>
        <taxon>Actinomycetes</taxon>
        <taxon>Pseudonocardiales</taxon>
        <taxon>Pseudonocardiaceae</taxon>
        <taxon>Kibdelosporangium</taxon>
    </lineage>
</organism>
<proteinExistence type="predicted"/>
<evidence type="ECO:0000313" key="2">
    <source>
        <dbReference type="Proteomes" id="UP001519332"/>
    </source>
</evidence>